<name>A0A7N9DHG2_MACFA</name>
<reference evidence="1" key="2">
    <citation type="submission" date="2025-09" db="UniProtKB">
        <authorList>
            <consortium name="Ensembl"/>
        </authorList>
    </citation>
    <scope>IDENTIFICATION</scope>
</reference>
<dbReference type="AlphaFoldDB" id="A0A7N9DHG2"/>
<dbReference type="Proteomes" id="UP000233100">
    <property type="component" value="Unplaced"/>
</dbReference>
<evidence type="ECO:0000313" key="1">
    <source>
        <dbReference type="Ensembl" id="ENSMFAP00000063979.1"/>
    </source>
</evidence>
<protein>
    <submittedName>
        <fullName evidence="1">Uncharacterized protein</fullName>
    </submittedName>
</protein>
<proteinExistence type="predicted"/>
<evidence type="ECO:0000313" key="2">
    <source>
        <dbReference type="Proteomes" id="UP000233100"/>
    </source>
</evidence>
<sequence length="241" mass="26355">MPPSEGALPRMEPPRACLHTAGCSASCGPSSGCATSTAPSCPVRPSVSSTMSSSSPWPARWPTRCWRGSSWRPSVSSTCPWVPAVRLALQWWRWDGRAGRGAQESWPRTPAAPLLLIIWFLGIRCFELVGLGSFQGCCWPVSPSLSLPCWVKGHLHPSRGSMYLGCSSYYGGFCHLTSACPESSLLAFICPLKCDHSSHLWLLSHRRQSQLCHLLPWGRVSRSHIPYVAYSASPKHPDLVG</sequence>
<accession>A0A7N9DHG2</accession>
<organism evidence="1 2">
    <name type="scientific">Macaca fascicularis</name>
    <name type="common">Crab-eating macaque</name>
    <name type="synonym">Cynomolgus monkey</name>
    <dbReference type="NCBI Taxonomy" id="9541"/>
    <lineage>
        <taxon>Eukaryota</taxon>
        <taxon>Metazoa</taxon>
        <taxon>Chordata</taxon>
        <taxon>Craniata</taxon>
        <taxon>Vertebrata</taxon>
        <taxon>Euteleostomi</taxon>
        <taxon>Mammalia</taxon>
        <taxon>Eutheria</taxon>
        <taxon>Euarchontoglires</taxon>
        <taxon>Primates</taxon>
        <taxon>Haplorrhini</taxon>
        <taxon>Catarrhini</taxon>
        <taxon>Cercopithecidae</taxon>
        <taxon>Cercopithecinae</taxon>
        <taxon>Macaca</taxon>
    </lineage>
</organism>
<keyword evidence="2" id="KW-1185">Reference proteome</keyword>
<reference evidence="1" key="1">
    <citation type="submission" date="2025-08" db="UniProtKB">
        <authorList>
            <consortium name="Ensembl"/>
        </authorList>
    </citation>
    <scope>IDENTIFICATION</scope>
</reference>
<dbReference type="GeneTree" id="ENSGT00860000135486"/>
<dbReference type="Ensembl" id="ENSMFAT00000083897.1">
    <property type="protein sequence ID" value="ENSMFAP00000063979.1"/>
    <property type="gene ID" value="ENSMFAG00000052028.1"/>
</dbReference>